<dbReference type="Pfam" id="PF05175">
    <property type="entry name" value="MTS"/>
    <property type="match status" value="1"/>
</dbReference>
<evidence type="ECO:0000256" key="2">
    <source>
        <dbReference type="ARBA" id="ARBA00022691"/>
    </source>
</evidence>
<dbReference type="PROSITE" id="PS00092">
    <property type="entry name" value="N6_MTASE"/>
    <property type="match status" value="1"/>
</dbReference>
<evidence type="ECO:0000256" key="1">
    <source>
        <dbReference type="ARBA" id="ARBA00022603"/>
    </source>
</evidence>
<dbReference type="PANTHER" id="PTHR18895">
    <property type="entry name" value="HEMK METHYLTRANSFERASE"/>
    <property type="match status" value="1"/>
</dbReference>
<keyword evidence="6" id="KW-0808">Transferase</keyword>
<keyword evidence="2" id="KW-0949">S-adenosyl-L-methionine</keyword>
<dbReference type="CDD" id="cd02440">
    <property type="entry name" value="AdoMet_MTases"/>
    <property type="match status" value="1"/>
</dbReference>
<name>A0A3R6MP42_9BACT</name>
<organism evidence="6 7">
    <name type="scientific">Leyella stercorea</name>
    <dbReference type="NCBI Taxonomy" id="363265"/>
    <lineage>
        <taxon>Bacteria</taxon>
        <taxon>Pseudomonadati</taxon>
        <taxon>Bacteroidota</taxon>
        <taxon>Bacteroidia</taxon>
        <taxon>Bacteroidales</taxon>
        <taxon>Prevotellaceae</taxon>
        <taxon>Leyella</taxon>
    </lineage>
</organism>
<dbReference type="OrthoDB" id="9800643at2"/>
<dbReference type="InterPro" id="IPR050320">
    <property type="entry name" value="N5-glutamine_MTase"/>
</dbReference>
<dbReference type="Proteomes" id="UP000286598">
    <property type="component" value="Unassembled WGS sequence"/>
</dbReference>
<dbReference type="InterPro" id="IPR007848">
    <property type="entry name" value="Small_mtfrase_dom"/>
</dbReference>
<dbReference type="Pfam" id="PF17827">
    <property type="entry name" value="PrmC_N"/>
    <property type="match status" value="1"/>
</dbReference>
<evidence type="ECO:0000313" key="6">
    <source>
        <dbReference type="EMBL" id="RHK53007.1"/>
    </source>
</evidence>
<evidence type="ECO:0000256" key="3">
    <source>
        <dbReference type="SAM" id="MobiDB-lite"/>
    </source>
</evidence>
<dbReference type="Gene3D" id="3.40.50.150">
    <property type="entry name" value="Vaccinia Virus protein VP39"/>
    <property type="match status" value="1"/>
</dbReference>
<reference evidence="6 7" key="1">
    <citation type="submission" date="2018-08" db="EMBL/GenBank/DDBJ databases">
        <title>A genome reference for cultivated species of the human gut microbiota.</title>
        <authorList>
            <person name="Zou Y."/>
            <person name="Xue W."/>
            <person name="Luo G."/>
        </authorList>
    </citation>
    <scope>NUCLEOTIDE SEQUENCE [LARGE SCALE GENOMIC DNA]</scope>
    <source>
        <strain evidence="6 7">AF42-9</strain>
    </source>
</reference>
<dbReference type="GO" id="GO:0008170">
    <property type="term" value="F:N-methyltransferase activity"/>
    <property type="evidence" value="ECO:0007669"/>
    <property type="project" value="UniProtKB-ARBA"/>
</dbReference>
<dbReference type="AlphaFoldDB" id="A0A3R6MP42"/>
<proteinExistence type="predicted"/>
<accession>A0A3R6MP42</accession>
<sequence length="369" mass="40536">MTYSEIWHRIATSYDDGEARAIARILIEELFGLSYTDIVCGATEQLSADDTLRLDTAVRRIEQGEPLQHVLGYADFCGNRFSVNGSVLIPRPETEWLVDEGAKLMNGCIASDETQHKAPHSPKRILDIGTGSGCIAISLKLRLGDAYVEAWDISEEALRTAQDNADALKAEVVFRKRDALKAEEEGYSEEECLQGGALVSSAPTGQAMDSINSNEGALVSSTPTEQAMDSINYSEANILAAPWDLIVSNPPYICDSERSAMDDNVLLHEPHTALFVPDDDPLRFYRAIARYALLTLNIGGNLLFECNTRYAEATGKMLSDMGFEEVTVSDDCFNLPRFVRGRKNSPSQPAAPPNPPRRGGLSYPRLRKA</sequence>
<comment type="caution">
    <text evidence="6">The sequence shown here is derived from an EMBL/GenBank/DDBJ whole genome shotgun (WGS) entry which is preliminary data.</text>
</comment>
<dbReference type="EMBL" id="QRNO01000002">
    <property type="protein sequence ID" value="RHK53007.1"/>
    <property type="molecule type" value="Genomic_DNA"/>
</dbReference>
<evidence type="ECO:0000259" key="5">
    <source>
        <dbReference type="Pfam" id="PF17827"/>
    </source>
</evidence>
<feature type="region of interest" description="Disordered" evidence="3">
    <location>
        <begin position="339"/>
        <end position="369"/>
    </location>
</feature>
<dbReference type="Gene3D" id="1.10.8.10">
    <property type="entry name" value="DNA helicase RuvA subunit, C-terminal domain"/>
    <property type="match status" value="1"/>
</dbReference>
<protein>
    <submittedName>
        <fullName evidence="6">Peptide chain release factor N(5)-glutamine methyltransferase</fullName>
    </submittedName>
</protein>
<dbReference type="GO" id="GO:0003676">
    <property type="term" value="F:nucleic acid binding"/>
    <property type="evidence" value="ECO:0007669"/>
    <property type="project" value="InterPro"/>
</dbReference>
<evidence type="ECO:0000259" key="4">
    <source>
        <dbReference type="Pfam" id="PF05175"/>
    </source>
</evidence>
<dbReference type="PANTHER" id="PTHR18895:SF74">
    <property type="entry name" value="MTRF1L RELEASE FACTOR GLUTAMINE METHYLTRANSFERASE"/>
    <property type="match status" value="1"/>
</dbReference>
<gene>
    <name evidence="6" type="ORF">DW060_00630</name>
</gene>
<dbReference type="InterPro" id="IPR002052">
    <property type="entry name" value="DNA_methylase_N6_adenine_CS"/>
</dbReference>
<feature type="domain" description="Methyltransferase small" evidence="4">
    <location>
        <begin position="98"/>
        <end position="185"/>
    </location>
</feature>
<dbReference type="SUPFAM" id="SSF53335">
    <property type="entry name" value="S-adenosyl-L-methionine-dependent methyltransferases"/>
    <property type="match status" value="1"/>
</dbReference>
<dbReference type="InterPro" id="IPR029063">
    <property type="entry name" value="SAM-dependent_MTases_sf"/>
</dbReference>
<feature type="domain" description="Release factor glutamine methyltransferase N-terminal" evidence="5">
    <location>
        <begin position="16"/>
        <end position="72"/>
    </location>
</feature>
<evidence type="ECO:0000313" key="7">
    <source>
        <dbReference type="Proteomes" id="UP000286598"/>
    </source>
</evidence>
<dbReference type="GO" id="GO:0008757">
    <property type="term" value="F:S-adenosylmethionine-dependent methyltransferase activity"/>
    <property type="evidence" value="ECO:0007669"/>
    <property type="project" value="UniProtKB-ARBA"/>
</dbReference>
<dbReference type="InterPro" id="IPR040758">
    <property type="entry name" value="PrmC_N"/>
</dbReference>
<keyword evidence="7" id="KW-1185">Reference proteome</keyword>
<dbReference type="GO" id="GO:0032259">
    <property type="term" value="P:methylation"/>
    <property type="evidence" value="ECO:0007669"/>
    <property type="project" value="UniProtKB-KW"/>
</dbReference>
<keyword evidence="1 6" id="KW-0489">Methyltransferase</keyword>